<sequence>MENVLKKFPHGLPTLEQIRESNKGSDLPPETAWIWGPEDEIGRINLLTPERVREAKTKELLDGDVVSLNWPLNLPKKPSFGRQAAKLTLKQTTPDTEMSQDDLIDMNTQSGSQWDGFRHVGHLKNKFFYNGLRPTELKTDTRCGIQAVSNHGIVGRGVLLDYYSWKQQRGEEYDPFTSHEIHLDELLQVAKEQRVTFETGDILIIRSGYVSKYHEIERRTPAKLEELASASPQLAGVAPTEEIKTWLHDSYFSAVAGDAPAWETWPPAKDLLHQYLLALWGMPIGEMFDLEALAEQCKRKKRWSFFFVSTPLNIPGGVSSLANALAVQ</sequence>
<comment type="caution">
    <text evidence="2">The sequence shown here is derived from an EMBL/GenBank/DDBJ whole genome shotgun (WGS) entry which is preliminary data.</text>
</comment>
<evidence type="ECO:0000313" key="3">
    <source>
        <dbReference type="Proteomes" id="UP001055219"/>
    </source>
</evidence>
<dbReference type="OrthoDB" id="5396at2759"/>
<dbReference type="PANTHER" id="PTHR34861">
    <property type="match status" value="1"/>
</dbReference>
<dbReference type="Pfam" id="PF04199">
    <property type="entry name" value="Cyclase"/>
    <property type="match status" value="1"/>
</dbReference>
<dbReference type="InterPro" id="IPR007325">
    <property type="entry name" value="KFase/CYL"/>
</dbReference>
<gene>
    <name evidence="2" type="ORF">J7T54_006622</name>
</gene>
<reference evidence="2" key="1">
    <citation type="journal article" date="2021" name="J Fungi (Basel)">
        <title>Genomic and Metabolomic Analyses of the Marine Fungus Emericellopsis cladophorae: Insights into Saltwater Adaptability Mechanisms and Its Biosynthetic Potential.</title>
        <authorList>
            <person name="Goncalves M.F.M."/>
            <person name="Hilario S."/>
            <person name="Van de Peer Y."/>
            <person name="Esteves A.C."/>
            <person name="Alves A."/>
        </authorList>
    </citation>
    <scope>NUCLEOTIDE SEQUENCE</scope>
    <source>
        <strain evidence="2">MUM 19.33</strain>
    </source>
</reference>
<dbReference type="InterPro" id="IPR037175">
    <property type="entry name" value="KFase_sf"/>
</dbReference>
<dbReference type="GO" id="GO:0004061">
    <property type="term" value="F:arylformamidase activity"/>
    <property type="evidence" value="ECO:0007669"/>
    <property type="project" value="InterPro"/>
</dbReference>
<dbReference type="GO" id="GO:0019441">
    <property type="term" value="P:L-tryptophan catabolic process to kynurenine"/>
    <property type="evidence" value="ECO:0007669"/>
    <property type="project" value="InterPro"/>
</dbReference>
<protein>
    <recommendedName>
        <fullName evidence="4">Cyclase</fullName>
    </recommendedName>
</protein>
<dbReference type="AlphaFoldDB" id="A0A9Q0BG28"/>
<dbReference type="SUPFAM" id="SSF102198">
    <property type="entry name" value="Putative cyclase"/>
    <property type="match status" value="1"/>
</dbReference>
<dbReference type="Gene3D" id="3.50.30.50">
    <property type="entry name" value="Putative cyclase"/>
    <property type="match status" value="1"/>
</dbReference>
<evidence type="ECO:0000313" key="2">
    <source>
        <dbReference type="EMBL" id="KAI6784577.1"/>
    </source>
</evidence>
<evidence type="ECO:0000256" key="1">
    <source>
        <dbReference type="ARBA" id="ARBA00007865"/>
    </source>
</evidence>
<dbReference type="GeneID" id="75833100"/>
<proteinExistence type="inferred from homology"/>
<dbReference type="EMBL" id="JAGIXG020000004">
    <property type="protein sequence ID" value="KAI6784577.1"/>
    <property type="molecule type" value="Genomic_DNA"/>
</dbReference>
<reference evidence="2" key="2">
    <citation type="submission" date="2022-07" db="EMBL/GenBank/DDBJ databases">
        <authorList>
            <person name="Goncalves M.F.M."/>
            <person name="Hilario S."/>
            <person name="Van De Peer Y."/>
            <person name="Esteves A.C."/>
            <person name="Alves A."/>
        </authorList>
    </citation>
    <scope>NUCLEOTIDE SEQUENCE</scope>
    <source>
        <strain evidence="2">MUM 19.33</strain>
    </source>
</reference>
<comment type="similarity">
    <text evidence="1">Belongs to the Cyclase 1 superfamily.</text>
</comment>
<dbReference type="PANTHER" id="PTHR34861:SF10">
    <property type="entry name" value="CYCLASE"/>
    <property type="match status" value="1"/>
</dbReference>
<name>A0A9Q0BG28_9HYPO</name>
<dbReference type="RefSeq" id="XP_051365433.1">
    <property type="nucleotide sequence ID" value="XM_051503074.1"/>
</dbReference>
<organism evidence="2 3">
    <name type="scientific">Emericellopsis cladophorae</name>
    <dbReference type="NCBI Taxonomy" id="2686198"/>
    <lineage>
        <taxon>Eukaryota</taxon>
        <taxon>Fungi</taxon>
        <taxon>Dikarya</taxon>
        <taxon>Ascomycota</taxon>
        <taxon>Pezizomycotina</taxon>
        <taxon>Sordariomycetes</taxon>
        <taxon>Hypocreomycetidae</taxon>
        <taxon>Hypocreales</taxon>
        <taxon>Bionectriaceae</taxon>
        <taxon>Emericellopsis</taxon>
    </lineage>
</organism>
<keyword evidence="3" id="KW-1185">Reference proteome</keyword>
<accession>A0A9Q0BG28</accession>
<evidence type="ECO:0008006" key="4">
    <source>
        <dbReference type="Google" id="ProtNLM"/>
    </source>
</evidence>
<dbReference type="Proteomes" id="UP001055219">
    <property type="component" value="Unassembled WGS sequence"/>
</dbReference>